<dbReference type="InterPro" id="IPR017469">
    <property type="entry name" value="PEP-CTERM_FemAB-rel"/>
</dbReference>
<feature type="domain" description="BioF2-like acetyltransferase" evidence="1">
    <location>
        <begin position="172"/>
        <end position="289"/>
    </location>
</feature>
<dbReference type="SUPFAM" id="SSF55729">
    <property type="entry name" value="Acyl-CoA N-acyltransferases (Nat)"/>
    <property type="match status" value="2"/>
</dbReference>
<dbReference type="OrthoDB" id="9773932at2"/>
<evidence type="ECO:0000259" key="1">
    <source>
        <dbReference type="Pfam" id="PF13480"/>
    </source>
</evidence>
<gene>
    <name evidence="2" type="ORF">SAMN04488071_0944</name>
</gene>
<dbReference type="RefSeq" id="WP_068305842.1">
    <property type="nucleotide sequence ID" value="NZ_FNAK01000002.1"/>
</dbReference>
<dbReference type="Pfam" id="PF13480">
    <property type="entry name" value="Acetyltransf_6"/>
    <property type="match status" value="1"/>
</dbReference>
<name>A0A1G6W4B9_9PROT</name>
<evidence type="ECO:0000313" key="2">
    <source>
        <dbReference type="EMBL" id="SDD59866.1"/>
    </source>
</evidence>
<organism evidence="2 3">
    <name type="scientific">Kordiimonas lacus</name>
    <dbReference type="NCBI Taxonomy" id="637679"/>
    <lineage>
        <taxon>Bacteria</taxon>
        <taxon>Pseudomonadati</taxon>
        <taxon>Pseudomonadota</taxon>
        <taxon>Alphaproteobacteria</taxon>
        <taxon>Kordiimonadales</taxon>
        <taxon>Kordiimonadaceae</taxon>
        <taxon>Kordiimonas</taxon>
    </lineage>
</organism>
<dbReference type="Gene3D" id="3.40.630.30">
    <property type="match status" value="2"/>
</dbReference>
<keyword evidence="3" id="KW-1185">Reference proteome</keyword>
<dbReference type="STRING" id="637679.GCA_001550055_02659"/>
<dbReference type="AlphaFoldDB" id="A0A1G6W4B9"/>
<accession>A0A1G6W4B9</accession>
<evidence type="ECO:0000313" key="3">
    <source>
        <dbReference type="Proteomes" id="UP000183685"/>
    </source>
</evidence>
<protein>
    <submittedName>
        <fullName evidence="2">FemAB-related protein, PEP-CTERM system-associated</fullName>
    </submittedName>
</protein>
<dbReference type="EMBL" id="FNAK01000002">
    <property type="protein sequence ID" value="SDD59866.1"/>
    <property type="molecule type" value="Genomic_DNA"/>
</dbReference>
<dbReference type="NCBIfam" id="TIGR03019">
    <property type="entry name" value="pepcterm_femAB"/>
    <property type="match status" value="1"/>
</dbReference>
<dbReference type="InterPro" id="IPR050644">
    <property type="entry name" value="PG_Glycine_Bridge_Synth"/>
</dbReference>
<dbReference type="InterPro" id="IPR016181">
    <property type="entry name" value="Acyl_CoA_acyltransferase"/>
</dbReference>
<dbReference type="PANTHER" id="PTHR36174:SF1">
    <property type="entry name" value="LIPID II:GLYCINE GLYCYLTRANSFERASE"/>
    <property type="match status" value="1"/>
</dbReference>
<dbReference type="Proteomes" id="UP000183685">
    <property type="component" value="Unassembled WGS sequence"/>
</dbReference>
<dbReference type="InterPro" id="IPR038740">
    <property type="entry name" value="BioF2-like_GNAT_dom"/>
</dbReference>
<sequence>MTVRVRHLDAASCAAWDAFVAQHPDGTFCHRAGWKKVIEAGAGHESPFLVAEQDGSLVGVLPLTLRRSLLFGKQASSTMFGVYGGPLAGSDEAYDALDEAAWNLARDAGCDTLEYRTIRPRHQATEGWQTVPGKAATFIRDLASGDEQDILLQIPRKQRAVVRKSLKQNIVNDWNAGIDEFYQFYAYSVHGLGTPVFPKRLFTAFKAVFEDDVLVQVIRDAGGKGVASLMSFRTRDTVLPFYAGGSAQARKLAAHDFMYFELMKRAQADGLSKFDFGRSKIGTGPFNFKKNWGFEPTPLEYEYRLAPGANVSDMSPQNRKFSLVIEAWKRLPLGVANLIGPPIAKHLG</sequence>
<proteinExistence type="predicted"/>
<reference evidence="2 3" key="1">
    <citation type="submission" date="2016-10" db="EMBL/GenBank/DDBJ databases">
        <authorList>
            <person name="de Groot N.N."/>
        </authorList>
    </citation>
    <scope>NUCLEOTIDE SEQUENCE [LARGE SCALE GENOMIC DNA]</scope>
    <source>
        <strain evidence="2 3">CGMCC 1.9109</strain>
    </source>
</reference>
<dbReference type="PANTHER" id="PTHR36174">
    <property type="entry name" value="LIPID II:GLYCINE GLYCYLTRANSFERASE"/>
    <property type="match status" value="1"/>
</dbReference>